<evidence type="ECO:0000256" key="7">
    <source>
        <dbReference type="ARBA" id="ARBA00023002"/>
    </source>
</evidence>
<dbReference type="SUPFAM" id="SSF53927">
    <property type="entry name" value="Cytidine deaminase-like"/>
    <property type="match status" value="1"/>
</dbReference>
<dbReference type="Gene3D" id="3.40.430.10">
    <property type="entry name" value="Dihydrofolate Reductase, subunit A"/>
    <property type="match status" value="1"/>
</dbReference>
<keyword evidence="6" id="KW-0521">NADP</keyword>
<dbReference type="PANTHER" id="PTHR38011">
    <property type="entry name" value="DIHYDROFOLATE REDUCTASE FAMILY PROTEIN (AFU_ORTHOLOGUE AFUA_8G06820)"/>
    <property type="match status" value="1"/>
</dbReference>
<dbReference type="UniPathway" id="UPA00275">
    <property type="reaction ID" value="UER00401"/>
</dbReference>
<dbReference type="EMBL" id="JNSL01000014">
    <property type="protein sequence ID" value="KGA21093.1"/>
    <property type="molecule type" value="Genomic_DNA"/>
</dbReference>
<dbReference type="InterPro" id="IPR002734">
    <property type="entry name" value="RibDG_C"/>
</dbReference>
<dbReference type="SUPFAM" id="SSF53597">
    <property type="entry name" value="Dihydrofolate reductase-like"/>
    <property type="match status" value="1"/>
</dbReference>
<dbReference type="InterPro" id="IPR050765">
    <property type="entry name" value="Riboflavin_Biosynth_HTPR"/>
</dbReference>
<dbReference type="PIRSF" id="PIRSF006769">
    <property type="entry name" value="RibD"/>
    <property type="match status" value="1"/>
</dbReference>
<keyword evidence="8" id="KW-0511">Multifunctional enzyme</keyword>
<keyword evidence="3" id="KW-0686">Riboflavin biosynthesis</keyword>
<dbReference type="AlphaFoldDB" id="A0A094SQW3"/>
<comment type="caution">
    <text evidence="10">The sequence shown here is derived from an EMBL/GenBank/DDBJ whole genome shotgun (WGS) entry which is preliminary data.</text>
</comment>
<dbReference type="InterPro" id="IPR004794">
    <property type="entry name" value="Eubact_RibD"/>
</dbReference>
<keyword evidence="4" id="KW-0479">Metal-binding</keyword>
<dbReference type="CDD" id="cd01284">
    <property type="entry name" value="Riboflavin_deaminase-reductase"/>
    <property type="match status" value="1"/>
</dbReference>
<comment type="pathway">
    <text evidence="1">Cofactor biosynthesis; riboflavin biosynthesis; 5-amino-6-(D-ribitylamino)uracil from GTP: step 2/4.</text>
</comment>
<dbReference type="Pfam" id="PF00383">
    <property type="entry name" value="dCMP_cyt_deam_1"/>
    <property type="match status" value="1"/>
</dbReference>
<feature type="domain" description="CMP/dCMP-type deaminase" evidence="9">
    <location>
        <begin position="2"/>
        <end position="117"/>
    </location>
</feature>
<dbReference type="InterPro" id="IPR002125">
    <property type="entry name" value="CMP_dCMP_dom"/>
</dbReference>
<name>A0A094SQW3_9ZZZZ</name>
<organism evidence="10">
    <name type="scientific">freshwater metagenome</name>
    <dbReference type="NCBI Taxonomy" id="449393"/>
    <lineage>
        <taxon>unclassified sequences</taxon>
        <taxon>metagenomes</taxon>
        <taxon>ecological metagenomes</taxon>
    </lineage>
</organism>
<dbReference type="PROSITE" id="PS00903">
    <property type="entry name" value="CYT_DCMP_DEAMINASES_1"/>
    <property type="match status" value="1"/>
</dbReference>
<keyword evidence="5" id="KW-0862">Zinc</keyword>
<evidence type="ECO:0000256" key="8">
    <source>
        <dbReference type="ARBA" id="ARBA00023268"/>
    </source>
</evidence>
<accession>A0A094SQW3</accession>
<evidence type="ECO:0000259" key="9">
    <source>
        <dbReference type="PROSITE" id="PS51747"/>
    </source>
</evidence>
<evidence type="ECO:0000256" key="6">
    <source>
        <dbReference type="ARBA" id="ARBA00022857"/>
    </source>
</evidence>
<comment type="pathway">
    <text evidence="2">Cofactor biosynthesis; riboflavin biosynthesis; 5-amino-6-(D-ribitylamino)uracil from GTP: step 3/4.</text>
</comment>
<dbReference type="Gene3D" id="3.40.140.10">
    <property type="entry name" value="Cytidine Deaminase, domain 2"/>
    <property type="match status" value="1"/>
</dbReference>
<dbReference type="GO" id="GO:0008270">
    <property type="term" value="F:zinc ion binding"/>
    <property type="evidence" value="ECO:0007669"/>
    <property type="project" value="InterPro"/>
</dbReference>
<evidence type="ECO:0000256" key="4">
    <source>
        <dbReference type="ARBA" id="ARBA00022723"/>
    </source>
</evidence>
<dbReference type="GO" id="GO:0008703">
    <property type="term" value="F:5-amino-6-(5-phosphoribosylamino)uracil reductase activity"/>
    <property type="evidence" value="ECO:0007669"/>
    <property type="project" value="InterPro"/>
</dbReference>
<dbReference type="PANTHER" id="PTHR38011:SF7">
    <property type="entry name" value="2,5-DIAMINO-6-RIBOSYLAMINO-4(3H)-PYRIMIDINONE 5'-PHOSPHATE REDUCTASE"/>
    <property type="match status" value="1"/>
</dbReference>
<dbReference type="GO" id="GO:0008835">
    <property type="term" value="F:diaminohydroxyphosphoribosylaminopyrimidine deaminase activity"/>
    <property type="evidence" value="ECO:0007669"/>
    <property type="project" value="InterPro"/>
</dbReference>
<dbReference type="NCBIfam" id="TIGR00326">
    <property type="entry name" value="eubact_ribD"/>
    <property type="match status" value="1"/>
</dbReference>
<dbReference type="Pfam" id="PF01872">
    <property type="entry name" value="RibD_C"/>
    <property type="match status" value="1"/>
</dbReference>
<dbReference type="InterPro" id="IPR016193">
    <property type="entry name" value="Cytidine_deaminase-like"/>
</dbReference>
<reference evidence="10" key="1">
    <citation type="submission" date="2014-06" db="EMBL/GenBank/DDBJ databases">
        <title>Key roles for freshwater Actinobacteria revealed by deep metagenomic sequencing.</title>
        <authorList>
            <person name="Ghai R."/>
            <person name="Mizuno C.M."/>
            <person name="Picazo A."/>
            <person name="Camacho A."/>
            <person name="Rodriguez-Valera F."/>
        </authorList>
    </citation>
    <scope>NUCLEOTIDE SEQUENCE</scope>
</reference>
<sequence length="335" mass="34759">MTHHLAFMQRAIALSENGLGRTAPNPIVGAVIIGTDGSVIAEGFHDRASCADHAEVVALKIAGARAQGATMYVTLEPCNHTGTTAPCTQAIIDAGIKSVVYAVSDPNPVAAGGAAVLKAAGIEVIAGVGVDEATHSNRAWLTKIIKGRPFITWKVAATLDGKVAASDGTSKWITNEASRDDVQKVRRSVDAIMVGTQTVIADNPHLVPHDGAATKNPLRIVCGTQELPKGANVFNDAAPTQVIASKDLGVIGSGLLALGVNHILLESGPTLATAMLHAGMLDELMMYQSSSVLGAGKSFVADLGVLSIDNAIRMQRISTETFGDDVKSVYRIAKV</sequence>
<evidence type="ECO:0000256" key="1">
    <source>
        <dbReference type="ARBA" id="ARBA00004882"/>
    </source>
</evidence>
<evidence type="ECO:0000256" key="2">
    <source>
        <dbReference type="ARBA" id="ARBA00004910"/>
    </source>
</evidence>
<protein>
    <recommendedName>
        <fullName evidence="9">CMP/dCMP-type deaminase domain-containing protein</fullName>
    </recommendedName>
</protein>
<dbReference type="InterPro" id="IPR024072">
    <property type="entry name" value="DHFR-like_dom_sf"/>
</dbReference>
<dbReference type="InterPro" id="IPR016192">
    <property type="entry name" value="APOBEC/CMP_deaminase_Zn-bd"/>
</dbReference>
<dbReference type="PROSITE" id="PS51747">
    <property type="entry name" value="CYT_DCMP_DEAMINASES_2"/>
    <property type="match status" value="1"/>
</dbReference>
<keyword evidence="7" id="KW-0560">Oxidoreductase</keyword>
<evidence type="ECO:0000313" key="10">
    <source>
        <dbReference type="EMBL" id="KGA21093.1"/>
    </source>
</evidence>
<evidence type="ECO:0000256" key="3">
    <source>
        <dbReference type="ARBA" id="ARBA00022619"/>
    </source>
</evidence>
<proteinExistence type="predicted"/>
<evidence type="ECO:0000256" key="5">
    <source>
        <dbReference type="ARBA" id="ARBA00022833"/>
    </source>
</evidence>
<gene>
    <name evidence="10" type="ORF">GM51_3855</name>
</gene>
<dbReference type="GO" id="GO:0009231">
    <property type="term" value="P:riboflavin biosynthetic process"/>
    <property type="evidence" value="ECO:0007669"/>
    <property type="project" value="UniProtKB-UniPathway"/>
</dbReference>